<keyword evidence="3" id="KW-1185">Reference proteome</keyword>
<dbReference type="Proteomes" id="UP001500620">
    <property type="component" value="Unassembled WGS sequence"/>
</dbReference>
<organism evidence="2 3">
    <name type="scientific">Dactylosporangium darangshiense</name>
    <dbReference type="NCBI Taxonomy" id="579108"/>
    <lineage>
        <taxon>Bacteria</taxon>
        <taxon>Bacillati</taxon>
        <taxon>Actinomycetota</taxon>
        <taxon>Actinomycetes</taxon>
        <taxon>Micromonosporales</taxon>
        <taxon>Micromonosporaceae</taxon>
        <taxon>Dactylosporangium</taxon>
    </lineage>
</organism>
<proteinExistence type="predicted"/>
<evidence type="ECO:0000313" key="3">
    <source>
        <dbReference type="Proteomes" id="UP001500620"/>
    </source>
</evidence>
<gene>
    <name evidence="2" type="ORF">GCM10022255_101730</name>
</gene>
<feature type="compositionally biased region" description="Low complexity" evidence="1">
    <location>
        <begin position="81"/>
        <end position="93"/>
    </location>
</feature>
<name>A0ABP8DS26_9ACTN</name>
<sequence length="133" mass="14373">MSRADTPFSPPPAVATPPGEVPGQCCGDETCAKCCGLRCAPSRHAQSCRAVEGDGWRRWHRSWRTRVLGAAVLVVEYGETPAGSSAAGTACTGSNGGGMKHPREQRKHLKRYLLSRPAADVRMRPAAHPRQRR</sequence>
<feature type="compositionally biased region" description="Basic residues" evidence="1">
    <location>
        <begin position="103"/>
        <end position="113"/>
    </location>
</feature>
<feature type="region of interest" description="Disordered" evidence="1">
    <location>
        <begin position="1"/>
        <end position="21"/>
    </location>
</feature>
<evidence type="ECO:0000313" key="2">
    <source>
        <dbReference type="EMBL" id="GAA4262816.1"/>
    </source>
</evidence>
<evidence type="ECO:0000256" key="1">
    <source>
        <dbReference type="SAM" id="MobiDB-lite"/>
    </source>
</evidence>
<feature type="region of interest" description="Disordered" evidence="1">
    <location>
        <begin position="81"/>
        <end position="133"/>
    </location>
</feature>
<accession>A0ABP8DS26</accession>
<comment type="caution">
    <text evidence="2">The sequence shown here is derived from an EMBL/GenBank/DDBJ whole genome shotgun (WGS) entry which is preliminary data.</text>
</comment>
<reference evidence="3" key="1">
    <citation type="journal article" date="2019" name="Int. J. Syst. Evol. Microbiol.">
        <title>The Global Catalogue of Microorganisms (GCM) 10K type strain sequencing project: providing services to taxonomists for standard genome sequencing and annotation.</title>
        <authorList>
            <consortium name="The Broad Institute Genomics Platform"/>
            <consortium name="The Broad Institute Genome Sequencing Center for Infectious Disease"/>
            <person name="Wu L."/>
            <person name="Ma J."/>
        </authorList>
    </citation>
    <scope>NUCLEOTIDE SEQUENCE [LARGE SCALE GENOMIC DNA]</scope>
    <source>
        <strain evidence="3">JCM 17441</strain>
    </source>
</reference>
<protein>
    <submittedName>
        <fullName evidence="2">Uncharacterized protein</fullName>
    </submittedName>
</protein>
<dbReference type="EMBL" id="BAABAT010000055">
    <property type="protein sequence ID" value="GAA4262816.1"/>
    <property type="molecule type" value="Genomic_DNA"/>
</dbReference>